<dbReference type="EMBL" id="MU001812">
    <property type="protein sequence ID" value="KAF2797180.1"/>
    <property type="molecule type" value="Genomic_DNA"/>
</dbReference>
<evidence type="ECO:0000313" key="2">
    <source>
        <dbReference type="EMBL" id="KAF2797180.1"/>
    </source>
</evidence>
<protein>
    <recommendedName>
        <fullName evidence="1">F-box domain-containing protein</fullName>
    </recommendedName>
</protein>
<organism evidence="2 3">
    <name type="scientific">Melanomma pulvis-pyrius CBS 109.77</name>
    <dbReference type="NCBI Taxonomy" id="1314802"/>
    <lineage>
        <taxon>Eukaryota</taxon>
        <taxon>Fungi</taxon>
        <taxon>Dikarya</taxon>
        <taxon>Ascomycota</taxon>
        <taxon>Pezizomycotina</taxon>
        <taxon>Dothideomycetes</taxon>
        <taxon>Pleosporomycetidae</taxon>
        <taxon>Pleosporales</taxon>
        <taxon>Melanommataceae</taxon>
        <taxon>Melanomma</taxon>
    </lineage>
</organism>
<dbReference type="AlphaFoldDB" id="A0A6A6XKX6"/>
<dbReference type="InterPro" id="IPR001810">
    <property type="entry name" value="F-box_dom"/>
</dbReference>
<gene>
    <name evidence="2" type="ORF">K505DRAFT_322742</name>
</gene>
<dbReference type="InterPro" id="IPR036047">
    <property type="entry name" value="F-box-like_dom_sf"/>
</dbReference>
<name>A0A6A6XKX6_9PLEO</name>
<sequence>MAIPLILTVPDEILLAILFRIQGLPRDKTKDLISLSIVCKRFRQVALDQLLLNPSVQLWNVPGLVRMYFKHPRLAAKVRALEIKTPIEALRLGQPIEAEDLAEAGYFFAAPKLDAGLIRSCNLFIERFDITTENKHQWVEHLQKDRDYVYAFQALLVVMLPNLKNVFLGFNALSNYPILGSVSFGPNGPSCSEHPQHLLRWKPWTYNYLKDISSIIMAKLCWLELPYASSSCAGHQTTEPDFDFTRHTSLTQLSICASLLSDLNGAVKPPTRMLPTTLEVLTITSSPVDQLATFLELLVSTPKNLFPALGRVELYCAWGFPDHNLQQRSPLQYRKKMAVYNCALKGSKVGIHVIQRHTPNAYYAHVRNRMSTEYTDVELRVFESRGFFGGLCRLSDSQNVVQ</sequence>
<accession>A0A6A6XKX6</accession>
<evidence type="ECO:0000313" key="3">
    <source>
        <dbReference type="Proteomes" id="UP000799757"/>
    </source>
</evidence>
<dbReference type="Proteomes" id="UP000799757">
    <property type="component" value="Unassembled WGS sequence"/>
</dbReference>
<dbReference type="Pfam" id="PF12937">
    <property type="entry name" value="F-box-like"/>
    <property type="match status" value="1"/>
</dbReference>
<proteinExistence type="predicted"/>
<dbReference type="OrthoDB" id="3682027at2759"/>
<feature type="domain" description="F-box" evidence="1">
    <location>
        <begin position="7"/>
        <end position="51"/>
    </location>
</feature>
<dbReference type="CDD" id="cd09917">
    <property type="entry name" value="F-box_SF"/>
    <property type="match status" value="1"/>
</dbReference>
<dbReference type="Gene3D" id="1.20.1280.50">
    <property type="match status" value="1"/>
</dbReference>
<evidence type="ECO:0000259" key="1">
    <source>
        <dbReference type="Pfam" id="PF12937"/>
    </source>
</evidence>
<keyword evidence="3" id="KW-1185">Reference proteome</keyword>
<dbReference type="SUPFAM" id="SSF81383">
    <property type="entry name" value="F-box domain"/>
    <property type="match status" value="1"/>
</dbReference>
<reference evidence="2" key="1">
    <citation type="journal article" date="2020" name="Stud. Mycol.">
        <title>101 Dothideomycetes genomes: a test case for predicting lifestyles and emergence of pathogens.</title>
        <authorList>
            <person name="Haridas S."/>
            <person name="Albert R."/>
            <person name="Binder M."/>
            <person name="Bloem J."/>
            <person name="Labutti K."/>
            <person name="Salamov A."/>
            <person name="Andreopoulos B."/>
            <person name="Baker S."/>
            <person name="Barry K."/>
            <person name="Bills G."/>
            <person name="Bluhm B."/>
            <person name="Cannon C."/>
            <person name="Castanera R."/>
            <person name="Culley D."/>
            <person name="Daum C."/>
            <person name="Ezra D."/>
            <person name="Gonzalez J."/>
            <person name="Henrissat B."/>
            <person name="Kuo A."/>
            <person name="Liang C."/>
            <person name="Lipzen A."/>
            <person name="Lutzoni F."/>
            <person name="Magnuson J."/>
            <person name="Mondo S."/>
            <person name="Nolan M."/>
            <person name="Ohm R."/>
            <person name="Pangilinan J."/>
            <person name="Park H.-J."/>
            <person name="Ramirez L."/>
            <person name="Alfaro M."/>
            <person name="Sun H."/>
            <person name="Tritt A."/>
            <person name="Yoshinaga Y."/>
            <person name="Zwiers L.-H."/>
            <person name="Turgeon B."/>
            <person name="Goodwin S."/>
            <person name="Spatafora J."/>
            <person name="Crous P."/>
            <person name="Grigoriev I."/>
        </authorList>
    </citation>
    <scope>NUCLEOTIDE SEQUENCE</scope>
    <source>
        <strain evidence="2">CBS 109.77</strain>
    </source>
</reference>